<protein>
    <submittedName>
        <fullName evidence="1">Uncharacterized protein</fullName>
    </submittedName>
</protein>
<reference evidence="2" key="1">
    <citation type="submission" date="2017-02" db="EMBL/GenBank/DDBJ databases">
        <title>Pseudomonas floridae sp. nov., a novel pathogenic bacterial species isolated from tomato.</title>
        <authorList>
            <person name="Timilsina S."/>
            <person name="Vallad G.E."/>
            <person name="Jones J.B."/>
        </authorList>
    </citation>
    <scope>NUCLEOTIDE SEQUENCE [LARGE SCALE GENOMIC DNA]</scope>
    <source>
        <strain evidence="2">GEV388</strain>
    </source>
</reference>
<organism evidence="1 2">
    <name type="scientific">Pseudomonas floridensis</name>
    <dbReference type="NCBI Taxonomy" id="1958950"/>
    <lineage>
        <taxon>Bacteria</taxon>
        <taxon>Pseudomonadati</taxon>
        <taxon>Pseudomonadota</taxon>
        <taxon>Gammaproteobacteria</taxon>
        <taxon>Pseudomonadales</taxon>
        <taxon>Pseudomonadaceae</taxon>
        <taxon>Pseudomonas</taxon>
    </lineage>
</organism>
<dbReference type="EMBL" id="MUIO01000072">
    <property type="protein sequence ID" value="ORC57893.1"/>
    <property type="molecule type" value="Genomic_DNA"/>
</dbReference>
<keyword evidence="2" id="KW-1185">Reference proteome</keyword>
<accession>A0A1X0N318</accession>
<sequence length="319" mass="35550">MSMMQNAVTSIQLGVEDFHSDDPRRVLSAIRNLYAGLLLLFKCRLQQLSPLGSDEVLLKTDISPVIHPQTQDVTWKGKGKKTVDYMEIQKRLSSLGITGVEWKLLENLQKIRNSTEHYYSLVSHSQMQEAIANSLQLIIQFCQPHLGEDPAKLLGRSCWQSLVEVEQVYAQQYKACLESLEQVDWVFPELAAAVNEVRCPKCDSQLVRVSDPTLDPESLEFVCMVCLESSSYEAVMVPALAESLAGINYVNVKDGGDACSETCHECGNDTFLVEHGQCAICFAELDYTECAVCSSSLGVYDQDSGGLCSYHHHLAHKDY</sequence>
<proteinExistence type="predicted"/>
<dbReference type="Proteomes" id="UP000192815">
    <property type="component" value="Unassembled WGS sequence"/>
</dbReference>
<comment type="caution">
    <text evidence="1">The sequence shown here is derived from an EMBL/GenBank/DDBJ whole genome shotgun (WGS) entry which is preliminary data.</text>
</comment>
<dbReference type="RefSeq" id="WP_024648476.1">
    <property type="nucleotide sequence ID" value="NZ_CBCRZR010000039.1"/>
</dbReference>
<gene>
    <name evidence="1" type="ORF">BZK31_17870</name>
</gene>
<evidence type="ECO:0000313" key="2">
    <source>
        <dbReference type="Proteomes" id="UP000192815"/>
    </source>
</evidence>
<name>A0A1X0N318_9PSED</name>
<dbReference type="AlphaFoldDB" id="A0A1X0N318"/>
<evidence type="ECO:0000313" key="1">
    <source>
        <dbReference type="EMBL" id="ORC57893.1"/>
    </source>
</evidence>